<keyword evidence="8" id="KW-1185">Reference proteome</keyword>
<feature type="domain" description="Type II methyltransferase M.TaqI-like" evidence="6">
    <location>
        <begin position="559"/>
        <end position="789"/>
    </location>
</feature>
<name>A0A975II19_9GAMM</name>
<dbReference type="Proteomes" id="UP000672009">
    <property type="component" value="Chromosome"/>
</dbReference>
<dbReference type="GO" id="GO:0032259">
    <property type="term" value="P:methylation"/>
    <property type="evidence" value="ECO:0007669"/>
    <property type="project" value="UniProtKB-KW"/>
</dbReference>
<dbReference type="Pfam" id="PF07669">
    <property type="entry name" value="Eco57I"/>
    <property type="match status" value="1"/>
</dbReference>
<dbReference type="InterPro" id="IPR050953">
    <property type="entry name" value="N4_N6_ade-DNA_methylase"/>
</dbReference>
<proteinExistence type="predicted"/>
<evidence type="ECO:0000313" key="7">
    <source>
        <dbReference type="EMBL" id="QTR54756.1"/>
    </source>
</evidence>
<evidence type="ECO:0000256" key="3">
    <source>
        <dbReference type="ARBA" id="ARBA00022679"/>
    </source>
</evidence>
<dbReference type="RefSeq" id="WP_210220230.1">
    <property type="nucleotide sequence ID" value="NZ_CP072793.1"/>
</dbReference>
<dbReference type="GO" id="GO:0009007">
    <property type="term" value="F:site-specific DNA-methyltransferase (adenine-specific) activity"/>
    <property type="evidence" value="ECO:0007669"/>
    <property type="project" value="UniProtKB-EC"/>
</dbReference>
<dbReference type="InterPro" id="IPR002052">
    <property type="entry name" value="DNA_methylase_N6_adenine_CS"/>
</dbReference>
<dbReference type="GO" id="GO:0003676">
    <property type="term" value="F:nucleic acid binding"/>
    <property type="evidence" value="ECO:0007669"/>
    <property type="project" value="InterPro"/>
</dbReference>
<dbReference type="PROSITE" id="PS00092">
    <property type="entry name" value="N6_MTASE"/>
    <property type="match status" value="1"/>
</dbReference>
<comment type="catalytic activity">
    <reaction evidence="5">
        <text>a 2'-deoxyadenosine in DNA + S-adenosyl-L-methionine = an N(6)-methyl-2'-deoxyadenosine in DNA + S-adenosyl-L-homocysteine + H(+)</text>
        <dbReference type="Rhea" id="RHEA:15197"/>
        <dbReference type="Rhea" id="RHEA-COMP:12418"/>
        <dbReference type="Rhea" id="RHEA-COMP:12419"/>
        <dbReference type="ChEBI" id="CHEBI:15378"/>
        <dbReference type="ChEBI" id="CHEBI:57856"/>
        <dbReference type="ChEBI" id="CHEBI:59789"/>
        <dbReference type="ChEBI" id="CHEBI:90615"/>
        <dbReference type="ChEBI" id="CHEBI:90616"/>
        <dbReference type="EC" id="2.1.1.72"/>
    </reaction>
</comment>
<dbReference type="EC" id="2.1.1.72" evidence="1"/>
<dbReference type="SUPFAM" id="SSF53335">
    <property type="entry name" value="S-adenosyl-L-methionine-dependent methyltransferases"/>
    <property type="match status" value="1"/>
</dbReference>
<evidence type="ECO:0000256" key="4">
    <source>
        <dbReference type="ARBA" id="ARBA00022691"/>
    </source>
</evidence>
<dbReference type="PANTHER" id="PTHR33841:SF1">
    <property type="entry name" value="DNA METHYLTRANSFERASE A"/>
    <property type="match status" value="1"/>
</dbReference>
<dbReference type="InterPro" id="IPR029063">
    <property type="entry name" value="SAM-dependent_MTases_sf"/>
</dbReference>
<keyword evidence="2 7" id="KW-0489">Methyltransferase</keyword>
<keyword evidence="3" id="KW-0808">Transferase</keyword>
<reference evidence="7" key="1">
    <citation type="submission" date="2021-04" db="EMBL/GenBank/DDBJ databases">
        <title>Genomics, taxonomy and metabolism of representatives of sulfur bacteria of the genus Thiothrix: Thiothrix fructosivorans QT, Thiothrix unzii A1T and three new species, Thiothrix subterranea sp. nov., Thiothrix litoralis sp. nov. and 'Candidatus Thiothrix anitrata' sp. nov.</title>
        <authorList>
            <person name="Ravin N.V."/>
            <person name="Smolyakov D."/>
            <person name="Rudenko T.S."/>
            <person name="Mardanov A.V."/>
            <person name="Beletsky A.V."/>
            <person name="Markov N.D."/>
            <person name="Fomenkov A.I."/>
            <person name="Roberts R.J."/>
            <person name="Karnachuk O.V."/>
            <person name="Novikov A."/>
            <person name="Grabovich M.Y."/>
        </authorList>
    </citation>
    <scope>NUCLEOTIDE SEQUENCE</scope>
    <source>
        <strain evidence="7">A1</strain>
    </source>
</reference>
<dbReference type="KEGG" id="tun:J9260_06610"/>
<dbReference type="PANTHER" id="PTHR33841">
    <property type="entry name" value="DNA METHYLTRANSFERASE YEEA-RELATED"/>
    <property type="match status" value="1"/>
</dbReference>
<evidence type="ECO:0000256" key="1">
    <source>
        <dbReference type="ARBA" id="ARBA00011900"/>
    </source>
</evidence>
<dbReference type="GO" id="GO:0006304">
    <property type="term" value="P:DNA modification"/>
    <property type="evidence" value="ECO:0007669"/>
    <property type="project" value="InterPro"/>
</dbReference>
<dbReference type="Gene3D" id="3.40.50.150">
    <property type="entry name" value="Vaccinia Virus protein VP39"/>
    <property type="match status" value="2"/>
</dbReference>
<dbReference type="InterPro" id="IPR011639">
    <property type="entry name" value="MethylTrfase_TaqI-like_dom"/>
</dbReference>
<gene>
    <name evidence="7" type="ORF">J9260_06610</name>
</gene>
<evidence type="ECO:0000256" key="2">
    <source>
        <dbReference type="ARBA" id="ARBA00022603"/>
    </source>
</evidence>
<evidence type="ECO:0000259" key="6">
    <source>
        <dbReference type="Pfam" id="PF07669"/>
    </source>
</evidence>
<accession>A0A975II19</accession>
<organism evidence="7 8">
    <name type="scientific">Thiothrix unzii</name>
    <dbReference type="NCBI Taxonomy" id="111769"/>
    <lineage>
        <taxon>Bacteria</taxon>
        <taxon>Pseudomonadati</taxon>
        <taxon>Pseudomonadota</taxon>
        <taxon>Gammaproteobacteria</taxon>
        <taxon>Thiotrichales</taxon>
        <taxon>Thiotrichaceae</taxon>
        <taxon>Thiothrix</taxon>
    </lineage>
</organism>
<protein>
    <recommendedName>
        <fullName evidence="1">site-specific DNA-methyltransferase (adenine-specific)</fullName>
        <ecNumber evidence="1">2.1.1.72</ecNumber>
    </recommendedName>
</protein>
<dbReference type="EMBL" id="CP072793">
    <property type="protein sequence ID" value="QTR54756.1"/>
    <property type="molecule type" value="Genomic_DNA"/>
</dbReference>
<dbReference type="REBASE" id="490159">
    <property type="entry name" value="TunA1ORF6610P"/>
</dbReference>
<dbReference type="PRINTS" id="PR00507">
    <property type="entry name" value="N12N6MTFRASE"/>
</dbReference>
<keyword evidence="4" id="KW-0949">S-adenosyl-L-methionine</keyword>
<evidence type="ECO:0000313" key="8">
    <source>
        <dbReference type="Proteomes" id="UP000672009"/>
    </source>
</evidence>
<evidence type="ECO:0000256" key="5">
    <source>
        <dbReference type="ARBA" id="ARBA00047942"/>
    </source>
</evidence>
<sequence length="1584" mass="179377">MKRKNTLSLSFDTLRLDGGLLLPDILERAAQGKLSSQQATDYQIPKGLKLQDEYSRSFQIARAQWKAFSAQLERKDLDAQAVTQQFVLELLRDALGYRELEVQAEGITLEERHYPIPLSAFGRVPVVIAPHTLGLDEAAECFAIVGGGSRKKSAFQLTQEFLNASEGCLWGMVSNGRQLRLLRDAATLTRPSFLEFELATILEDERYPDFAALWRLLHGSLAGKTGAVSEDCHWEHWRNEGLQEGTRVREGLRKGVEEALLTLGQGFLENPANEQLRLDLLKGRLRTQDYYQQLLRLVYRLIFLFTVEERGLLQPEVKDVTAEQLAARKAYADGYSQSRLRSRCMRRRAYDQYHDLWDATRVVFRGLARGEALLDLPALGGLFAEQQCVALDAATLSNAALLTAVKHLRWSNRSGQLAPVDYANMASEEMGSVYEGLLELVPEVDVHARRFDFVGRTLAGSTQGNARKLSGSYYTPDSLVQELIKSALEPVIKQRLAANKAYPVAAILSIKVIDPACGSGHFLLAAANRLAQELAECQAQDGVVTPQAYRHALREVISHCIYGVDKNPLAIELARTALWLVGYEAGKPLSFIDHHIRCGDALLGVLDPVILEKGIPDKAYDALTGDDKEVVKALKAENKKALKLFEESAQSDLFNKSMRVEAFGKLDELPDGDLGEVESKRQTWQQERQLIRASLAQQLADMYVAAFLMPKVRDYQAQMPMSGYFWHVYQGHEPLGKTPDIIDEFCQQAQVFHWWLEFPHIHAQGGFDVVLGNPPWERIKLQEQEFFANRSPLIAEAQNKAEREQRIQWLKDGMLSHHLRGGQGDPSVLERGLYREFLVARRGAEAASVFAHDSGRYPLTGVGDVNTYALFAETISQLLMPQGRAGFIVPTGIATDDSTKDYFAHIAQSGRLASLFSFENEEFVFASVHHGFKFCIITIAGMNGIKEPAQFVHFARQTSYIYDFNRRFTLSPEEFRLINPNTKTCPVFRSQQDAELTKKLYRAAPVLIEEGEVDKNPWGIRFMAMMHMSADSHLFRNHYSAGLLPLYEAKMIHQFDHRWATYYFDENGELDSRDCYTVEKNDSNYSPRPRYWVDEREVLARIADVPNKLARAWLNRDSKAMELEYAHWLAGELTRHELEAGLPSIKAIQQAELHLKESYRWAYSALAANNETGKKANALWSKWAKANEGNVLVNQDLSALQSICSNTDLDILLDNWMDSRSPRWLMGWRDITNSSNERTVIASVVPRVGTGDTFLLMFPDRSYGSRLACLLADQCSLVHDYIARQKIGGTHLKYHVKKQIPVLPPEYYTSADLGFILPRVLELTYTTYDLKDWAADLSYHGAPFAWNEERRAEIRAELDAYYARLYGLERDELRYILDPAEVMGEDYPSETFRVLKNREIKAFGEYRTQRLVLDAWDRLEVAEISGLPYQSLAFPPPGEYGLSRHTSPFATDCDAEFAGFIYTLVKISQPLEWRKISEAVALLQLSNQLLSQVEAEYQSLFAKYRRLADSANTLNSVIRSFEHAHVFEVKRNGDERIFRIKGNPLNGVILNDDITLFTSQILAFANKSVSHDEVGGKFTEVRQA</sequence>